<proteinExistence type="predicted"/>
<gene>
    <name evidence="1" type="ORF">KD146_07150</name>
</gene>
<comment type="caution">
    <text evidence="1">The sequence shown here is derived from an EMBL/GenBank/DDBJ whole genome shotgun (WGS) entry which is preliminary data.</text>
</comment>
<dbReference type="SUPFAM" id="SSF48613">
    <property type="entry name" value="Heme oxygenase-like"/>
    <property type="match status" value="1"/>
</dbReference>
<name>A0A942EAS4_9HYPH</name>
<protein>
    <submittedName>
        <fullName evidence="1">Biliverdin-producing heme oxygenase</fullName>
    </submittedName>
</protein>
<dbReference type="EMBL" id="JAGXTP010000001">
    <property type="protein sequence ID" value="MBS3848475.1"/>
    <property type="molecule type" value="Genomic_DNA"/>
</dbReference>
<dbReference type="InterPro" id="IPR016084">
    <property type="entry name" value="Haem_Oase-like_multi-hlx"/>
</dbReference>
<organism evidence="1 2">
    <name type="scientific">Devosia litorisediminis</name>
    <dbReference type="NCBI Taxonomy" id="2829817"/>
    <lineage>
        <taxon>Bacteria</taxon>
        <taxon>Pseudomonadati</taxon>
        <taxon>Pseudomonadota</taxon>
        <taxon>Alphaproteobacteria</taxon>
        <taxon>Hyphomicrobiales</taxon>
        <taxon>Devosiaceae</taxon>
        <taxon>Devosia</taxon>
    </lineage>
</organism>
<evidence type="ECO:0000313" key="2">
    <source>
        <dbReference type="Proteomes" id="UP000678281"/>
    </source>
</evidence>
<dbReference type="Proteomes" id="UP000678281">
    <property type="component" value="Unassembled WGS sequence"/>
</dbReference>
<keyword evidence="2" id="KW-1185">Reference proteome</keyword>
<sequence>MSTNSLRAALREHTAEIHARLDAAIGPFHDVESYRSFVLNNYLFRSLVEPECDAVAAWPVLPLVAAMQADMDDLKIASAPQPLAPITLPDWSTKLGALYVLEGSGVGARLLFRRAQTLGLSAEFGARHLAIQVEDMHRWPAFLAILEAADTEPAFDRSAALASAQVLFERALEIYRS</sequence>
<evidence type="ECO:0000313" key="1">
    <source>
        <dbReference type="EMBL" id="MBS3848475.1"/>
    </source>
</evidence>
<dbReference type="CDD" id="cd19166">
    <property type="entry name" value="HemeO-bac"/>
    <property type="match status" value="1"/>
</dbReference>
<dbReference type="Gene3D" id="1.20.910.10">
    <property type="entry name" value="Heme oxygenase-like"/>
    <property type="match status" value="1"/>
</dbReference>
<dbReference type="AlphaFoldDB" id="A0A942EAS4"/>
<accession>A0A942EAS4</accession>
<reference evidence="1" key="1">
    <citation type="submission" date="2021-04" db="EMBL/GenBank/DDBJ databases">
        <title>Devosia litorisediminis sp. nov., isolated from a sand dune.</title>
        <authorList>
            <person name="Park S."/>
            <person name="Yoon J.-H."/>
        </authorList>
    </citation>
    <scope>NUCLEOTIDE SEQUENCE</scope>
    <source>
        <strain evidence="1">BSSL-BM10</strain>
    </source>
</reference>
<dbReference type="RefSeq" id="WP_212658019.1">
    <property type="nucleotide sequence ID" value="NZ_JAGXTP010000001.1"/>
</dbReference>